<comment type="caution">
    <text evidence="8">The sequence shown here is derived from an EMBL/GenBank/DDBJ whole genome shotgun (WGS) entry which is preliminary data.</text>
</comment>
<protein>
    <submittedName>
        <fullName evidence="8">DoxX family membrane protein</fullName>
    </submittedName>
</protein>
<evidence type="ECO:0000313" key="9">
    <source>
        <dbReference type="Proteomes" id="UP000265768"/>
    </source>
</evidence>
<feature type="transmembrane region" description="Helical" evidence="6">
    <location>
        <begin position="40"/>
        <end position="61"/>
    </location>
</feature>
<evidence type="ECO:0000256" key="1">
    <source>
        <dbReference type="ARBA" id="ARBA00004141"/>
    </source>
</evidence>
<keyword evidence="4 6" id="KW-0472">Membrane</keyword>
<dbReference type="InterPro" id="IPR009908">
    <property type="entry name" value="Methylamine_util_MauE"/>
</dbReference>
<evidence type="ECO:0000256" key="5">
    <source>
        <dbReference type="SAM" id="MobiDB-lite"/>
    </source>
</evidence>
<sequence length="170" mass="17556">MTTAARLGLAAVLLIAGWDKIGAPARSVMAVEAYQLLPKGAAEIVGYGLPIFEIVIGVLLIVGLLTRLAGIVTGLLMVAFIIGVASAWARGLSIDCGCFGGGGQIDPSQTQYPQTILRDVAFLAMAAWVAVKPPGKLALDTVLGLGGRSDDDRDDTSDDDHAAPDADPKE</sequence>
<dbReference type="EMBL" id="QZEY01000014">
    <property type="protein sequence ID" value="RJL24691.1"/>
    <property type="molecule type" value="Genomic_DNA"/>
</dbReference>
<evidence type="ECO:0000256" key="3">
    <source>
        <dbReference type="ARBA" id="ARBA00022989"/>
    </source>
</evidence>
<dbReference type="PANTHER" id="PTHR33452">
    <property type="entry name" value="OXIDOREDUCTASE CATD-RELATED"/>
    <property type="match status" value="1"/>
</dbReference>
<evidence type="ECO:0000256" key="6">
    <source>
        <dbReference type="SAM" id="Phobius"/>
    </source>
</evidence>
<feature type="region of interest" description="Disordered" evidence="5">
    <location>
        <begin position="148"/>
        <end position="170"/>
    </location>
</feature>
<name>A0A3A4A999_9ACTN</name>
<evidence type="ECO:0000256" key="4">
    <source>
        <dbReference type="ARBA" id="ARBA00023136"/>
    </source>
</evidence>
<feature type="transmembrane region" description="Helical" evidence="6">
    <location>
        <begin position="68"/>
        <end position="89"/>
    </location>
</feature>
<dbReference type="PANTHER" id="PTHR33452:SF1">
    <property type="entry name" value="INNER MEMBRANE PROTEIN YPHA-RELATED"/>
    <property type="match status" value="1"/>
</dbReference>
<keyword evidence="9" id="KW-1185">Reference proteome</keyword>
<dbReference type="OrthoDB" id="5422529at2"/>
<keyword evidence="2 6" id="KW-0812">Transmembrane</keyword>
<evidence type="ECO:0000313" key="8">
    <source>
        <dbReference type="EMBL" id="RJL24691.1"/>
    </source>
</evidence>
<proteinExistence type="predicted"/>
<evidence type="ECO:0000259" key="7">
    <source>
        <dbReference type="Pfam" id="PF07291"/>
    </source>
</evidence>
<dbReference type="UniPathway" id="UPA00895"/>
<gene>
    <name evidence="8" type="ORF">D5H75_28235</name>
</gene>
<feature type="compositionally biased region" description="Basic and acidic residues" evidence="5">
    <location>
        <begin position="159"/>
        <end position="170"/>
    </location>
</feature>
<accession>A0A3A4A999</accession>
<dbReference type="Pfam" id="PF07291">
    <property type="entry name" value="MauE"/>
    <property type="match status" value="1"/>
</dbReference>
<dbReference type="InterPro" id="IPR051907">
    <property type="entry name" value="DoxX-like_oxidoreductase"/>
</dbReference>
<feature type="domain" description="Methylamine utilisation protein MauE" evidence="7">
    <location>
        <begin position="3"/>
        <end position="130"/>
    </location>
</feature>
<evidence type="ECO:0000256" key="2">
    <source>
        <dbReference type="ARBA" id="ARBA00022692"/>
    </source>
</evidence>
<dbReference type="GO" id="GO:0030416">
    <property type="term" value="P:methylamine metabolic process"/>
    <property type="evidence" value="ECO:0007669"/>
    <property type="project" value="InterPro"/>
</dbReference>
<dbReference type="RefSeq" id="WP_119929608.1">
    <property type="nucleotide sequence ID" value="NZ_QZEY01000014.1"/>
</dbReference>
<organism evidence="8 9">
    <name type="scientific">Bailinhaonella thermotolerans</name>
    <dbReference type="NCBI Taxonomy" id="1070861"/>
    <lineage>
        <taxon>Bacteria</taxon>
        <taxon>Bacillati</taxon>
        <taxon>Actinomycetota</taxon>
        <taxon>Actinomycetes</taxon>
        <taxon>Streptosporangiales</taxon>
        <taxon>Streptosporangiaceae</taxon>
        <taxon>Bailinhaonella</taxon>
    </lineage>
</organism>
<dbReference type="GO" id="GO:0005886">
    <property type="term" value="C:plasma membrane"/>
    <property type="evidence" value="ECO:0007669"/>
    <property type="project" value="TreeGrafter"/>
</dbReference>
<dbReference type="Proteomes" id="UP000265768">
    <property type="component" value="Unassembled WGS sequence"/>
</dbReference>
<comment type="subcellular location">
    <subcellularLocation>
        <location evidence="1">Membrane</location>
        <topology evidence="1">Multi-pass membrane protein</topology>
    </subcellularLocation>
</comment>
<dbReference type="AlphaFoldDB" id="A0A3A4A999"/>
<keyword evidence="3 6" id="KW-1133">Transmembrane helix</keyword>
<reference evidence="8 9" key="1">
    <citation type="submission" date="2018-09" db="EMBL/GenBank/DDBJ databases">
        <title>YIM 75507 draft genome.</title>
        <authorList>
            <person name="Tang S."/>
            <person name="Feng Y."/>
        </authorList>
    </citation>
    <scope>NUCLEOTIDE SEQUENCE [LARGE SCALE GENOMIC DNA]</scope>
    <source>
        <strain evidence="8 9">YIM 75507</strain>
    </source>
</reference>